<accession>A0A8S1HAR5</accession>
<evidence type="ECO:0000313" key="4">
    <source>
        <dbReference type="Proteomes" id="UP000835052"/>
    </source>
</evidence>
<keyword evidence="1" id="KW-0812">Transmembrane</keyword>
<evidence type="ECO:0000259" key="2">
    <source>
        <dbReference type="SMART" id="SM01048"/>
    </source>
</evidence>
<comment type="caution">
    <text evidence="3">The sequence shown here is derived from an EMBL/GenBank/DDBJ whole genome shotgun (WGS) entry which is preliminary data.</text>
</comment>
<feature type="domain" description="C6" evidence="2">
    <location>
        <begin position="2"/>
        <end position="75"/>
    </location>
</feature>
<name>A0A8S1HAR5_9PELO</name>
<dbReference type="AlphaFoldDB" id="A0A8S1HAR5"/>
<protein>
    <recommendedName>
        <fullName evidence="2">C6 domain-containing protein</fullName>
    </recommendedName>
</protein>
<evidence type="ECO:0000313" key="3">
    <source>
        <dbReference type="EMBL" id="CAD6192447.1"/>
    </source>
</evidence>
<dbReference type="EMBL" id="CAJGYM010000027">
    <property type="protein sequence ID" value="CAD6192447.1"/>
    <property type="molecule type" value="Genomic_DNA"/>
</dbReference>
<dbReference type="Proteomes" id="UP000835052">
    <property type="component" value="Unassembled WGS sequence"/>
</dbReference>
<keyword evidence="1" id="KW-0472">Membrane</keyword>
<evidence type="ECO:0000256" key="1">
    <source>
        <dbReference type="SAM" id="Phobius"/>
    </source>
</evidence>
<dbReference type="OrthoDB" id="5834609at2759"/>
<sequence length="152" mass="16436">MGVDFMTDAAGCVSMVASCTADPDHNAYMQFNIDQGGPLENMAMPLTVRAPLQCINGKWNYVVMGAMREVMIVSCMQAKKPLAVATMAARTVRTAAEVDISMDYEGKKSSFLEIHRKMSSSTVLTVFAALVASANGLLWLQWGGDANARAYE</sequence>
<dbReference type="SMART" id="SM01048">
    <property type="entry name" value="C6"/>
    <property type="match status" value="1"/>
</dbReference>
<dbReference type="InterPro" id="IPR002601">
    <property type="entry name" value="C6_domain"/>
</dbReference>
<gene>
    <name evidence="3" type="ORF">CAUJ_LOCUS8366</name>
</gene>
<feature type="transmembrane region" description="Helical" evidence="1">
    <location>
        <begin position="123"/>
        <end position="142"/>
    </location>
</feature>
<organism evidence="3 4">
    <name type="scientific">Caenorhabditis auriculariae</name>
    <dbReference type="NCBI Taxonomy" id="2777116"/>
    <lineage>
        <taxon>Eukaryota</taxon>
        <taxon>Metazoa</taxon>
        <taxon>Ecdysozoa</taxon>
        <taxon>Nematoda</taxon>
        <taxon>Chromadorea</taxon>
        <taxon>Rhabditida</taxon>
        <taxon>Rhabditina</taxon>
        <taxon>Rhabditomorpha</taxon>
        <taxon>Rhabditoidea</taxon>
        <taxon>Rhabditidae</taxon>
        <taxon>Peloderinae</taxon>
        <taxon>Caenorhabditis</taxon>
    </lineage>
</organism>
<reference evidence="3" key="1">
    <citation type="submission" date="2020-10" db="EMBL/GenBank/DDBJ databases">
        <authorList>
            <person name="Kikuchi T."/>
        </authorList>
    </citation>
    <scope>NUCLEOTIDE SEQUENCE</scope>
    <source>
        <strain evidence="3">NKZ352</strain>
    </source>
</reference>
<proteinExistence type="predicted"/>
<keyword evidence="4" id="KW-1185">Reference proteome</keyword>
<keyword evidence="1" id="KW-1133">Transmembrane helix</keyword>